<evidence type="ECO:0000313" key="2">
    <source>
        <dbReference type="EMBL" id="EKX53045.1"/>
    </source>
</evidence>
<reference evidence="3" key="3">
    <citation type="submission" date="2016-03" db="UniProtKB">
        <authorList>
            <consortium name="EnsemblProtists"/>
        </authorList>
    </citation>
    <scope>IDENTIFICATION</scope>
</reference>
<evidence type="ECO:0000313" key="3">
    <source>
        <dbReference type="EnsemblProtists" id="EKX53045"/>
    </source>
</evidence>
<dbReference type="Pfam" id="PF13499">
    <property type="entry name" value="EF-hand_7"/>
    <property type="match status" value="1"/>
</dbReference>
<protein>
    <recommendedName>
        <fullName evidence="1">EF-hand domain-containing protein</fullName>
    </recommendedName>
</protein>
<dbReference type="RefSeq" id="XP_005840025.1">
    <property type="nucleotide sequence ID" value="XM_005839968.1"/>
</dbReference>
<feature type="domain" description="EF-hand" evidence="1">
    <location>
        <begin position="11"/>
        <end position="62"/>
    </location>
</feature>
<dbReference type="Proteomes" id="UP000011087">
    <property type="component" value="Unassembled WGS sequence"/>
</dbReference>
<proteinExistence type="predicted"/>
<dbReference type="EnsemblProtists" id="EKX53045">
    <property type="protein sequence ID" value="EKX53045"/>
    <property type="gene ID" value="GUITHDRAFT_150506"/>
</dbReference>
<dbReference type="SUPFAM" id="SSF47473">
    <property type="entry name" value="EF-hand"/>
    <property type="match status" value="1"/>
</dbReference>
<dbReference type="EMBL" id="JH992971">
    <property type="protein sequence ID" value="EKX53045.1"/>
    <property type="molecule type" value="Genomic_DNA"/>
</dbReference>
<gene>
    <name evidence="2" type="ORF">GUITHDRAFT_150506</name>
</gene>
<sequence>MALQAQGMTAAQAFETVDYDNDSRISLSDLQSLIQILALQMEESTVNSLHAELDTDHSGYISKIIWISVIEGADEYSETVMQPFHDHRVAPDGVQLDCQETEKKGNWIYCNDIEEGQLEEDVPCYDIMTDSRETPEELKEELKGGLQFSREVEEGQLVEGVPAYETDKICVIS</sequence>
<name>L1JXV4_GUITC</name>
<reference evidence="4" key="2">
    <citation type="submission" date="2012-11" db="EMBL/GenBank/DDBJ databases">
        <authorList>
            <person name="Kuo A."/>
            <person name="Curtis B.A."/>
            <person name="Tanifuji G."/>
            <person name="Burki F."/>
            <person name="Gruber A."/>
            <person name="Irimia M."/>
            <person name="Maruyama S."/>
            <person name="Arias M.C."/>
            <person name="Ball S.G."/>
            <person name="Gile G.H."/>
            <person name="Hirakawa Y."/>
            <person name="Hopkins J.F."/>
            <person name="Rensing S.A."/>
            <person name="Schmutz J."/>
            <person name="Symeonidi A."/>
            <person name="Elias M."/>
            <person name="Eveleigh R.J."/>
            <person name="Herman E.K."/>
            <person name="Klute M.J."/>
            <person name="Nakayama T."/>
            <person name="Obornik M."/>
            <person name="Reyes-Prieto A."/>
            <person name="Armbrust E.V."/>
            <person name="Aves S.J."/>
            <person name="Beiko R.G."/>
            <person name="Coutinho P."/>
            <person name="Dacks J.B."/>
            <person name="Durnford D.G."/>
            <person name="Fast N.M."/>
            <person name="Green B.R."/>
            <person name="Grisdale C."/>
            <person name="Hempe F."/>
            <person name="Henrissat B."/>
            <person name="Hoppner M.P."/>
            <person name="Ishida K.-I."/>
            <person name="Kim E."/>
            <person name="Koreny L."/>
            <person name="Kroth P.G."/>
            <person name="Liu Y."/>
            <person name="Malik S.-B."/>
            <person name="Maier U.G."/>
            <person name="McRose D."/>
            <person name="Mock T."/>
            <person name="Neilson J.A."/>
            <person name="Onodera N.T."/>
            <person name="Poole A.M."/>
            <person name="Pritham E.J."/>
            <person name="Richards T.A."/>
            <person name="Rocap G."/>
            <person name="Roy S.W."/>
            <person name="Sarai C."/>
            <person name="Schaack S."/>
            <person name="Shirato S."/>
            <person name="Slamovits C.H."/>
            <person name="Spencer D.F."/>
            <person name="Suzuki S."/>
            <person name="Worden A.Z."/>
            <person name="Zauner S."/>
            <person name="Barry K."/>
            <person name="Bell C."/>
            <person name="Bharti A.K."/>
            <person name="Crow J.A."/>
            <person name="Grimwood J."/>
            <person name="Kramer R."/>
            <person name="Lindquist E."/>
            <person name="Lucas S."/>
            <person name="Salamov A."/>
            <person name="McFadden G.I."/>
            <person name="Lane C.E."/>
            <person name="Keeling P.J."/>
            <person name="Gray M.W."/>
            <person name="Grigoriev I.V."/>
            <person name="Archibald J.M."/>
        </authorList>
    </citation>
    <scope>NUCLEOTIDE SEQUENCE</scope>
    <source>
        <strain evidence="4">CCMP2712</strain>
    </source>
</reference>
<dbReference type="Gene3D" id="1.10.238.10">
    <property type="entry name" value="EF-hand"/>
    <property type="match status" value="1"/>
</dbReference>
<dbReference type="GeneID" id="17309727"/>
<organism evidence="2">
    <name type="scientific">Guillardia theta (strain CCMP2712)</name>
    <name type="common">Cryptophyte</name>
    <dbReference type="NCBI Taxonomy" id="905079"/>
    <lineage>
        <taxon>Eukaryota</taxon>
        <taxon>Cryptophyceae</taxon>
        <taxon>Pyrenomonadales</taxon>
        <taxon>Geminigeraceae</taxon>
        <taxon>Guillardia</taxon>
    </lineage>
</organism>
<evidence type="ECO:0000259" key="1">
    <source>
        <dbReference type="Pfam" id="PF13499"/>
    </source>
</evidence>
<accession>L1JXV4</accession>
<dbReference type="InterPro" id="IPR011992">
    <property type="entry name" value="EF-hand-dom_pair"/>
</dbReference>
<reference evidence="2 4" key="1">
    <citation type="journal article" date="2012" name="Nature">
        <title>Algal genomes reveal evolutionary mosaicism and the fate of nucleomorphs.</title>
        <authorList>
            <consortium name="DOE Joint Genome Institute"/>
            <person name="Curtis B.A."/>
            <person name="Tanifuji G."/>
            <person name="Burki F."/>
            <person name="Gruber A."/>
            <person name="Irimia M."/>
            <person name="Maruyama S."/>
            <person name="Arias M.C."/>
            <person name="Ball S.G."/>
            <person name="Gile G.H."/>
            <person name="Hirakawa Y."/>
            <person name="Hopkins J.F."/>
            <person name="Kuo A."/>
            <person name="Rensing S.A."/>
            <person name="Schmutz J."/>
            <person name="Symeonidi A."/>
            <person name="Elias M."/>
            <person name="Eveleigh R.J."/>
            <person name="Herman E.K."/>
            <person name="Klute M.J."/>
            <person name="Nakayama T."/>
            <person name="Obornik M."/>
            <person name="Reyes-Prieto A."/>
            <person name="Armbrust E.V."/>
            <person name="Aves S.J."/>
            <person name="Beiko R.G."/>
            <person name="Coutinho P."/>
            <person name="Dacks J.B."/>
            <person name="Durnford D.G."/>
            <person name="Fast N.M."/>
            <person name="Green B.R."/>
            <person name="Grisdale C.J."/>
            <person name="Hempel F."/>
            <person name="Henrissat B."/>
            <person name="Hoppner M.P."/>
            <person name="Ishida K."/>
            <person name="Kim E."/>
            <person name="Koreny L."/>
            <person name="Kroth P.G."/>
            <person name="Liu Y."/>
            <person name="Malik S.B."/>
            <person name="Maier U.G."/>
            <person name="McRose D."/>
            <person name="Mock T."/>
            <person name="Neilson J.A."/>
            <person name="Onodera N.T."/>
            <person name="Poole A.M."/>
            <person name="Pritham E.J."/>
            <person name="Richards T.A."/>
            <person name="Rocap G."/>
            <person name="Roy S.W."/>
            <person name="Sarai C."/>
            <person name="Schaack S."/>
            <person name="Shirato S."/>
            <person name="Slamovits C.H."/>
            <person name="Spencer D.F."/>
            <person name="Suzuki S."/>
            <person name="Worden A.Z."/>
            <person name="Zauner S."/>
            <person name="Barry K."/>
            <person name="Bell C."/>
            <person name="Bharti A.K."/>
            <person name="Crow J.A."/>
            <person name="Grimwood J."/>
            <person name="Kramer R."/>
            <person name="Lindquist E."/>
            <person name="Lucas S."/>
            <person name="Salamov A."/>
            <person name="McFadden G.I."/>
            <person name="Lane C.E."/>
            <person name="Keeling P.J."/>
            <person name="Gray M.W."/>
            <person name="Grigoriev I.V."/>
            <person name="Archibald J.M."/>
        </authorList>
    </citation>
    <scope>NUCLEOTIDE SEQUENCE</scope>
    <source>
        <strain evidence="2 4">CCMP2712</strain>
    </source>
</reference>
<dbReference type="PaxDb" id="55529-EKX53045"/>
<dbReference type="InterPro" id="IPR002048">
    <property type="entry name" value="EF_hand_dom"/>
</dbReference>
<evidence type="ECO:0000313" key="4">
    <source>
        <dbReference type="Proteomes" id="UP000011087"/>
    </source>
</evidence>
<dbReference type="AlphaFoldDB" id="L1JXV4"/>
<keyword evidence="4" id="KW-1185">Reference proteome</keyword>
<dbReference type="KEGG" id="gtt:GUITHDRAFT_150506"/>
<dbReference type="HOGENOM" id="CLU_1550472_0_0_1"/>
<dbReference type="GO" id="GO:0005509">
    <property type="term" value="F:calcium ion binding"/>
    <property type="evidence" value="ECO:0007669"/>
    <property type="project" value="InterPro"/>
</dbReference>